<evidence type="ECO:0000313" key="3">
    <source>
        <dbReference type="EMBL" id="CAL1708262.1"/>
    </source>
</evidence>
<name>A0ABP1DM90_9APHY</name>
<feature type="compositionally biased region" description="Basic and acidic residues" evidence="2">
    <location>
        <begin position="904"/>
        <end position="921"/>
    </location>
</feature>
<feature type="compositionally biased region" description="Polar residues" evidence="2">
    <location>
        <begin position="56"/>
        <end position="66"/>
    </location>
</feature>
<feature type="compositionally biased region" description="Polar residues" evidence="2">
    <location>
        <begin position="340"/>
        <end position="357"/>
    </location>
</feature>
<feature type="compositionally biased region" description="Polar residues" evidence="2">
    <location>
        <begin position="161"/>
        <end position="176"/>
    </location>
</feature>
<dbReference type="PANTHER" id="PTHR28594:SF1">
    <property type="entry name" value="ATR-INTERACTING PROTEIN"/>
    <property type="match status" value="1"/>
</dbReference>
<dbReference type="Proteomes" id="UP001497453">
    <property type="component" value="Chromosome 4"/>
</dbReference>
<evidence type="ECO:0000256" key="1">
    <source>
        <dbReference type="SAM" id="Coils"/>
    </source>
</evidence>
<keyword evidence="4" id="KW-1185">Reference proteome</keyword>
<sequence length="929" mass="103637">MDDSDDYFGDDDLVLDETTLAVLKHEESKFQASQLQTQHVDRPVQPPPKKQKTHHAWSNPQLQRNISLDANEFPEISIQGDGTYGIPRLGGKHAHPAHNVVHPTARNISNPPALSRTSSSSGVNRRPSPAVRRPPGPINIAQRPRTPVPAPQPLQRAPSIPQLTQRLNGTQLSQTTQDKDKRNLRLELELLKARMEEVDQTQAELKRKLQEAEEARLAKEGEVKILRSGIEKTAEQHAAELDKLRAAKEATEAKQVEIQRKLREEMEAMRTQFTFRQHELETGTRKTPWTARTKRIDKFPSSPMPVPSQIRQWSAGSQANVRRNSSPTPRRSRFDLRSGSPEQPSQRARKQSLTQPSKEPPKLPGFQNAFQSTPLKNASKRKQREMSLSDQTSTFDPGAAFSSPPSSPIQPPKSRLPSEVSDSRTDNAIVLPTQAHLEPRNEIDDFFQDRGGESSIDVEMGDVVQEPSVAGAGTSDEAMEIEPPDPTEELKHIVLTHSMPSDEPRQLTFQLLLGSALPPSTSSDCLSRYNSASAELLGTLGSTAKLIDHSTHLRNAAHALITMANILLANASFSPLAALLHLIRVLLYSIPAIAVLFLAIPSSDTENDSPALVMALICGIITRLDPAKDDYPIDTAPPLMSEVLGLLETLCWSAPENLVERLAIIPQKHEILMLLISPLQCPAILRRSIRMLAFLASHAELFRHFLSYPGMSEGSYKRYRNIPQIEQLAEYLKDEEHRGPEWDGLKEDVLSLIAALAIANTEAVSILNQSQKLIPSMILYLSNLSAAFWEEDEDITSSVDRASFVMRLINRITSLLFYMVFTPSPRYSLAQRLHYTPARPFNGLAHMFTITMSRFAFADVPPWVSPEVKIMLEHTNDLAAILLELVLEGPELEMAWAAFQPDPESARRHAEENDDEREARLAHPASEEE</sequence>
<evidence type="ECO:0000313" key="4">
    <source>
        <dbReference type="Proteomes" id="UP001497453"/>
    </source>
</evidence>
<evidence type="ECO:0000256" key="2">
    <source>
        <dbReference type="SAM" id="MobiDB-lite"/>
    </source>
</evidence>
<feature type="region of interest" description="Disordered" evidence="2">
    <location>
        <begin position="903"/>
        <end position="929"/>
    </location>
</feature>
<dbReference type="PANTHER" id="PTHR28594">
    <property type="entry name" value="ATR-INTERACTING PROTEIN"/>
    <property type="match status" value="1"/>
</dbReference>
<proteinExistence type="predicted"/>
<feature type="region of interest" description="Disordered" evidence="2">
    <location>
        <begin position="273"/>
        <end position="425"/>
    </location>
</feature>
<organism evidence="3 4">
    <name type="scientific">Somion occarium</name>
    <dbReference type="NCBI Taxonomy" id="3059160"/>
    <lineage>
        <taxon>Eukaryota</taxon>
        <taxon>Fungi</taxon>
        <taxon>Dikarya</taxon>
        <taxon>Basidiomycota</taxon>
        <taxon>Agaricomycotina</taxon>
        <taxon>Agaricomycetes</taxon>
        <taxon>Polyporales</taxon>
        <taxon>Cerrenaceae</taxon>
        <taxon>Somion</taxon>
    </lineage>
</organism>
<gene>
    <name evidence="3" type="ORF">GFSPODELE1_LOCUS6773</name>
</gene>
<feature type="compositionally biased region" description="Polar residues" evidence="2">
    <location>
        <begin position="309"/>
        <end position="321"/>
    </location>
</feature>
<feature type="compositionally biased region" description="Polar residues" evidence="2">
    <location>
        <begin position="386"/>
        <end position="395"/>
    </location>
</feature>
<dbReference type="EMBL" id="OZ037947">
    <property type="protein sequence ID" value="CAL1708262.1"/>
    <property type="molecule type" value="Genomic_DNA"/>
</dbReference>
<feature type="coiled-coil region" evidence="1">
    <location>
        <begin position="181"/>
        <end position="261"/>
    </location>
</feature>
<feature type="region of interest" description="Disordered" evidence="2">
    <location>
        <begin position="102"/>
        <end position="179"/>
    </location>
</feature>
<feature type="compositionally biased region" description="Polar residues" evidence="2">
    <location>
        <begin position="106"/>
        <end position="123"/>
    </location>
</feature>
<reference evidence="4" key="1">
    <citation type="submission" date="2024-04" db="EMBL/GenBank/DDBJ databases">
        <authorList>
            <person name="Shaw F."/>
            <person name="Minotto A."/>
        </authorList>
    </citation>
    <scope>NUCLEOTIDE SEQUENCE [LARGE SCALE GENOMIC DNA]</scope>
</reference>
<dbReference type="InterPro" id="IPR033349">
    <property type="entry name" value="ATRIP"/>
</dbReference>
<feature type="region of interest" description="Disordered" evidence="2">
    <location>
        <begin position="30"/>
        <end position="66"/>
    </location>
</feature>
<protein>
    <submittedName>
        <fullName evidence="3">Uncharacterized protein</fullName>
    </submittedName>
</protein>
<accession>A0ABP1DM90</accession>
<keyword evidence="1" id="KW-0175">Coiled coil</keyword>